<reference evidence="2 3" key="1">
    <citation type="journal article" date="2021" name="Hortic Res">
        <title>The domestication of Cucurbita argyrosperma as revealed by the genome of its wild relative.</title>
        <authorList>
            <person name="Barrera-Redondo J."/>
            <person name="Sanchez-de la Vega G."/>
            <person name="Aguirre-Liguori J.A."/>
            <person name="Castellanos-Morales G."/>
            <person name="Gutierrez-Guerrero Y.T."/>
            <person name="Aguirre-Dugua X."/>
            <person name="Aguirre-Planter E."/>
            <person name="Tenaillon M.I."/>
            <person name="Lira-Saade R."/>
            <person name="Eguiarte L.E."/>
        </authorList>
    </citation>
    <scope>NUCLEOTIDE SEQUENCE [LARGE SCALE GENOMIC DNA]</scope>
    <source>
        <strain evidence="2">JBR-2021</strain>
    </source>
</reference>
<dbReference type="EMBL" id="JAGKQH010000020">
    <property type="protein sequence ID" value="KAG6571191.1"/>
    <property type="molecule type" value="Genomic_DNA"/>
</dbReference>
<organism evidence="2 3">
    <name type="scientific">Cucurbita argyrosperma subsp. sororia</name>
    <dbReference type="NCBI Taxonomy" id="37648"/>
    <lineage>
        <taxon>Eukaryota</taxon>
        <taxon>Viridiplantae</taxon>
        <taxon>Streptophyta</taxon>
        <taxon>Embryophyta</taxon>
        <taxon>Tracheophyta</taxon>
        <taxon>Spermatophyta</taxon>
        <taxon>Magnoliopsida</taxon>
        <taxon>eudicotyledons</taxon>
        <taxon>Gunneridae</taxon>
        <taxon>Pentapetalae</taxon>
        <taxon>rosids</taxon>
        <taxon>fabids</taxon>
        <taxon>Cucurbitales</taxon>
        <taxon>Cucurbitaceae</taxon>
        <taxon>Cucurbiteae</taxon>
        <taxon>Cucurbita</taxon>
    </lineage>
</organism>
<proteinExistence type="predicted"/>
<keyword evidence="3" id="KW-1185">Reference proteome</keyword>
<dbReference type="AlphaFoldDB" id="A0AAV6LVK7"/>
<sequence length="128" mass="13870">MRNKSIKKNIQNPLASSIIGLNPRRMKDLESEIATEEAPEWAVRGGADVVLVAGDDLAHGWSRWTVGEESTVLEEGFMSNRAVGDKDGGAVGDAEGDDGAIFGDETAEERFNLERRSAEPQESCDDGY</sequence>
<gene>
    <name evidence="2" type="ORF">SDJN03_30106</name>
</gene>
<protein>
    <submittedName>
        <fullName evidence="2">Uncharacterized protein</fullName>
    </submittedName>
</protein>
<evidence type="ECO:0000256" key="1">
    <source>
        <dbReference type="SAM" id="MobiDB-lite"/>
    </source>
</evidence>
<accession>A0AAV6LVK7</accession>
<feature type="region of interest" description="Disordered" evidence="1">
    <location>
        <begin position="84"/>
        <end position="128"/>
    </location>
</feature>
<feature type="non-terminal residue" evidence="2">
    <location>
        <position position="1"/>
    </location>
</feature>
<comment type="caution">
    <text evidence="2">The sequence shown here is derived from an EMBL/GenBank/DDBJ whole genome shotgun (WGS) entry which is preliminary data.</text>
</comment>
<dbReference type="Proteomes" id="UP000685013">
    <property type="component" value="Chromosome 20"/>
</dbReference>
<name>A0AAV6LVK7_9ROSI</name>
<evidence type="ECO:0000313" key="2">
    <source>
        <dbReference type="EMBL" id="KAG6571191.1"/>
    </source>
</evidence>
<evidence type="ECO:0000313" key="3">
    <source>
        <dbReference type="Proteomes" id="UP000685013"/>
    </source>
</evidence>
<feature type="compositionally biased region" description="Basic and acidic residues" evidence="1">
    <location>
        <begin position="108"/>
        <end position="119"/>
    </location>
</feature>